<dbReference type="Pfam" id="PF13602">
    <property type="entry name" value="ADH_zinc_N_2"/>
    <property type="match status" value="1"/>
</dbReference>
<evidence type="ECO:0000259" key="3">
    <source>
        <dbReference type="SMART" id="SM00829"/>
    </source>
</evidence>
<dbReference type="EMBL" id="JACNFK010000024">
    <property type="protein sequence ID" value="MBC8519595.1"/>
    <property type="molecule type" value="Genomic_DNA"/>
</dbReference>
<gene>
    <name evidence="4" type="ORF">H8D24_04205</name>
</gene>
<dbReference type="InterPro" id="IPR011032">
    <property type="entry name" value="GroES-like_sf"/>
</dbReference>
<reference evidence="4 5" key="1">
    <citation type="submission" date="2020-08" db="EMBL/GenBank/DDBJ databases">
        <title>Bridging the membrane lipid divide: bacteria of the FCB group superphylum have the potential to synthesize archaeal ether lipids.</title>
        <authorList>
            <person name="Villanueva L."/>
            <person name="Von Meijenfeldt F.A.B."/>
            <person name="Westbye A.B."/>
            <person name="Yadav S."/>
            <person name="Hopmans E.C."/>
            <person name="Dutilh B.E."/>
            <person name="Sinninghe Damste J.S."/>
        </authorList>
    </citation>
    <scope>NUCLEOTIDE SEQUENCE [LARGE SCALE GENOMIC DNA]</scope>
    <source>
        <strain evidence="4">NIOZ-UU100</strain>
    </source>
</reference>
<name>A0A8J6PDL7_9GAMM</name>
<dbReference type="InterPro" id="IPR013154">
    <property type="entry name" value="ADH-like_N"/>
</dbReference>
<dbReference type="SMART" id="SM00829">
    <property type="entry name" value="PKS_ER"/>
    <property type="match status" value="1"/>
</dbReference>
<dbReference type="Proteomes" id="UP000654401">
    <property type="component" value="Unassembled WGS sequence"/>
</dbReference>
<accession>A0A8J6PDL7</accession>
<evidence type="ECO:0000256" key="1">
    <source>
        <dbReference type="ARBA" id="ARBA00022857"/>
    </source>
</evidence>
<feature type="domain" description="Enoyl reductase (ER)" evidence="3">
    <location>
        <begin position="10"/>
        <end position="329"/>
    </location>
</feature>
<dbReference type="PANTHER" id="PTHR48106">
    <property type="entry name" value="QUINONE OXIDOREDUCTASE PIG3-RELATED"/>
    <property type="match status" value="1"/>
</dbReference>
<dbReference type="SUPFAM" id="SSF51735">
    <property type="entry name" value="NAD(P)-binding Rossmann-fold domains"/>
    <property type="match status" value="1"/>
</dbReference>
<evidence type="ECO:0000256" key="2">
    <source>
        <dbReference type="ARBA" id="ARBA00023002"/>
    </source>
</evidence>
<dbReference type="PANTHER" id="PTHR48106:SF18">
    <property type="entry name" value="QUINONE OXIDOREDUCTASE PIG3"/>
    <property type="match status" value="1"/>
</dbReference>
<dbReference type="InterPro" id="IPR036291">
    <property type="entry name" value="NAD(P)-bd_dom_sf"/>
</dbReference>
<dbReference type="InterPro" id="IPR020843">
    <property type="entry name" value="ER"/>
</dbReference>
<proteinExistence type="predicted"/>
<dbReference type="GO" id="GO:0016651">
    <property type="term" value="F:oxidoreductase activity, acting on NAD(P)H"/>
    <property type="evidence" value="ECO:0007669"/>
    <property type="project" value="TreeGrafter"/>
</dbReference>
<dbReference type="SUPFAM" id="SSF50129">
    <property type="entry name" value="GroES-like"/>
    <property type="match status" value="1"/>
</dbReference>
<evidence type="ECO:0000313" key="5">
    <source>
        <dbReference type="Proteomes" id="UP000654401"/>
    </source>
</evidence>
<sequence>MKAVVMRSPGGAEQLQYEEIPEPEISSPDELLIKVNAAGVNPVDTKLRANGVYFTDAPHHVLGCDGAGVVKESGDGCTRFKPGDEVYYFNGGLGGATGNYAEMAVVDEHYVARKPENLSFEEAAAAPLALITAWESLFDRGTLHTEDEVLIHAGAGGVGHLAIQLASTVDARIATTVGSKEKAEFVKSLGADLAILYKEDDFVAAVQQWSSKDGVNMVFDTVGGETFNNSLRAAGNYGEVVTLLQIPEQADWKSARGRNLRVTQELMLTPLVSALHDMRLHQTEILEQCTRLFEAGKLQVHLSHILPLEQAADAHRMVEEGSTTGKIVLTTG</sequence>
<organism evidence="4 5">
    <name type="scientific">Candidatus Thiopontia autotrophica</name>
    <dbReference type="NCBI Taxonomy" id="2841688"/>
    <lineage>
        <taxon>Bacteria</taxon>
        <taxon>Pseudomonadati</taxon>
        <taxon>Pseudomonadota</taxon>
        <taxon>Gammaproteobacteria</taxon>
        <taxon>Candidatus Thiopontia</taxon>
    </lineage>
</organism>
<dbReference type="GO" id="GO:0070402">
    <property type="term" value="F:NADPH binding"/>
    <property type="evidence" value="ECO:0007669"/>
    <property type="project" value="TreeGrafter"/>
</dbReference>
<dbReference type="Gene3D" id="3.40.50.720">
    <property type="entry name" value="NAD(P)-binding Rossmann-like Domain"/>
    <property type="match status" value="1"/>
</dbReference>
<comment type="caution">
    <text evidence="4">The sequence shown here is derived from an EMBL/GenBank/DDBJ whole genome shotgun (WGS) entry which is preliminary data.</text>
</comment>
<dbReference type="AlphaFoldDB" id="A0A8J6PDL7"/>
<dbReference type="Gene3D" id="3.90.180.10">
    <property type="entry name" value="Medium-chain alcohol dehydrogenases, catalytic domain"/>
    <property type="match status" value="1"/>
</dbReference>
<keyword evidence="1" id="KW-0521">NADP</keyword>
<evidence type="ECO:0000313" key="4">
    <source>
        <dbReference type="EMBL" id="MBC8519595.1"/>
    </source>
</evidence>
<dbReference type="Pfam" id="PF08240">
    <property type="entry name" value="ADH_N"/>
    <property type="match status" value="1"/>
</dbReference>
<protein>
    <submittedName>
        <fullName evidence="4">Zinc-binding dehydrogenase</fullName>
    </submittedName>
</protein>
<keyword evidence="2" id="KW-0560">Oxidoreductase</keyword>